<name>A0A558R1M2_9SPHN</name>
<dbReference type="EMBL" id="VNIM01000049">
    <property type="protein sequence ID" value="TVV73277.1"/>
    <property type="molecule type" value="Genomic_DNA"/>
</dbReference>
<feature type="compositionally biased region" description="Polar residues" evidence="1">
    <location>
        <begin position="182"/>
        <end position="191"/>
    </location>
</feature>
<evidence type="ECO:0000313" key="4">
    <source>
        <dbReference type="Proteomes" id="UP000318681"/>
    </source>
</evidence>
<gene>
    <name evidence="3" type="ORF">FOY91_12560</name>
</gene>
<dbReference type="AlphaFoldDB" id="A0A558R1M2"/>
<keyword evidence="4" id="KW-1185">Reference proteome</keyword>
<evidence type="ECO:0000313" key="3">
    <source>
        <dbReference type="EMBL" id="TVV73277.1"/>
    </source>
</evidence>
<evidence type="ECO:0000256" key="2">
    <source>
        <dbReference type="SAM" id="SignalP"/>
    </source>
</evidence>
<dbReference type="RefSeq" id="WP_145152338.1">
    <property type="nucleotide sequence ID" value="NZ_VNIM01000049.1"/>
</dbReference>
<organism evidence="3 4">
    <name type="scientific">Alterirhizorhabdus solaris</name>
    <dbReference type="NCBI Taxonomy" id="2529389"/>
    <lineage>
        <taxon>Bacteria</taxon>
        <taxon>Pseudomonadati</taxon>
        <taxon>Pseudomonadota</taxon>
        <taxon>Alphaproteobacteria</taxon>
        <taxon>Sphingomonadales</taxon>
        <taxon>Rhizorhabdaceae</taxon>
        <taxon>Alterirhizorhabdus</taxon>
    </lineage>
</organism>
<keyword evidence="2" id="KW-0732">Signal</keyword>
<comment type="caution">
    <text evidence="3">The sequence shown here is derived from an EMBL/GenBank/DDBJ whole genome shotgun (WGS) entry which is preliminary data.</text>
</comment>
<sequence>MKIFALVAAVLLTPPAVAADSSHTRIDMPGQNGPGWFLCDGIDAPFVALVGKPDAAGSVRIGLLDKNRPGASVTVRSYGLGRADPGAGQVYWSLTQGGRDAGNLHAFNPGAFGDPAAVRTPPFTSMALGDSRFQCRWRANTRLIAVAARRTLLVREDAAGRLIYESFDYAARPPIEQPDGVQRTTRASQRVTGGREAGAGGATTFAFANAGYGYVITVPATGPASLAISRGGRVIQRETLLAYTLAPR</sequence>
<evidence type="ECO:0000256" key="1">
    <source>
        <dbReference type="SAM" id="MobiDB-lite"/>
    </source>
</evidence>
<proteinExistence type="predicted"/>
<protein>
    <submittedName>
        <fullName evidence="3">Uncharacterized protein</fullName>
    </submittedName>
</protein>
<dbReference type="Proteomes" id="UP000318681">
    <property type="component" value="Unassembled WGS sequence"/>
</dbReference>
<feature type="region of interest" description="Disordered" evidence="1">
    <location>
        <begin position="175"/>
        <end position="196"/>
    </location>
</feature>
<reference evidence="3 4" key="1">
    <citation type="submission" date="2019-07" db="EMBL/GenBank/DDBJ databases">
        <title>Sphingomonas solaris sp. nov., isolated from a solar panel from Boston, Massachusetts.</title>
        <authorList>
            <person name="Tanner K."/>
            <person name="Pascual J."/>
            <person name="Mancuso C."/>
            <person name="Pereto J."/>
            <person name="Khalil A."/>
            <person name="Vilanova C."/>
        </authorList>
    </citation>
    <scope>NUCLEOTIDE SEQUENCE [LARGE SCALE GENOMIC DNA]</scope>
    <source>
        <strain evidence="3 4">R4DWN</strain>
    </source>
</reference>
<feature type="signal peptide" evidence="2">
    <location>
        <begin position="1"/>
        <end position="18"/>
    </location>
</feature>
<accession>A0A558R1M2</accession>
<dbReference type="OrthoDB" id="7548174at2"/>
<feature type="chain" id="PRO_5021936703" evidence="2">
    <location>
        <begin position="19"/>
        <end position="248"/>
    </location>
</feature>